<dbReference type="AlphaFoldDB" id="A0ABD3PN71"/>
<dbReference type="InterPro" id="IPR016024">
    <property type="entry name" value="ARM-type_fold"/>
</dbReference>
<dbReference type="SUPFAM" id="SSF48371">
    <property type="entry name" value="ARM repeat"/>
    <property type="match status" value="1"/>
</dbReference>
<dbReference type="Gene3D" id="1.25.10.90">
    <property type="match status" value="1"/>
</dbReference>
<evidence type="ECO:0008006" key="3">
    <source>
        <dbReference type="Google" id="ProtNLM"/>
    </source>
</evidence>
<dbReference type="InterPro" id="IPR014825">
    <property type="entry name" value="DNA_alkylation"/>
</dbReference>
<reference evidence="1 2" key="1">
    <citation type="journal article" date="2020" name="G3 (Bethesda)">
        <title>Improved Reference Genome for Cyclotella cryptica CCMP332, a Model for Cell Wall Morphogenesis, Salinity Adaptation, and Lipid Production in Diatoms (Bacillariophyta).</title>
        <authorList>
            <person name="Roberts W.R."/>
            <person name="Downey K.M."/>
            <person name="Ruck E.C."/>
            <person name="Traller J.C."/>
            <person name="Alverson A.J."/>
        </authorList>
    </citation>
    <scope>NUCLEOTIDE SEQUENCE [LARGE SCALE GENOMIC DNA]</scope>
    <source>
        <strain evidence="1 2">CCMP332</strain>
    </source>
</reference>
<sequence length="247" mass="28789">MSIPSKIARYLDRECKRLRNPSRAAQMSNYFKQIHPFYGIKSADLKHMIRQVQEKHRDEWTAPLLLYTAELLLSEKHGEKKMLGVYLLGVPFNRKIIQEDATTLQTIGDFIERYVNDWATCDGISSQVVRHLITEKPDYIPQVKDWCTSSNDWKQRASCVSFLTYARHGAHSDVVLDIATHVINNPSRFPQLGAGWVLRELSVAEEDRVVDFITENYTKFTREGLRYAIEKMNVRLRKELLEYGKRP</sequence>
<keyword evidence="2" id="KW-1185">Reference proteome</keyword>
<comment type="caution">
    <text evidence="1">The sequence shown here is derived from an EMBL/GenBank/DDBJ whole genome shotgun (WGS) entry which is preliminary data.</text>
</comment>
<dbReference type="Pfam" id="PF08713">
    <property type="entry name" value="DNA_alkylation"/>
    <property type="match status" value="1"/>
</dbReference>
<protein>
    <recommendedName>
        <fullName evidence="3">DNA alkylation repair protein</fullName>
    </recommendedName>
</protein>
<accession>A0ABD3PN71</accession>
<evidence type="ECO:0000313" key="1">
    <source>
        <dbReference type="EMBL" id="KAL3789212.1"/>
    </source>
</evidence>
<dbReference type="PANTHER" id="PTHR34070">
    <property type="entry name" value="ARMADILLO-TYPE FOLD"/>
    <property type="match status" value="1"/>
</dbReference>
<organism evidence="1 2">
    <name type="scientific">Cyclotella cryptica</name>
    <dbReference type="NCBI Taxonomy" id="29204"/>
    <lineage>
        <taxon>Eukaryota</taxon>
        <taxon>Sar</taxon>
        <taxon>Stramenopiles</taxon>
        <taxon>Ochrophyta</taxon>
        <taxon>Bacillariophyta</taxon>
        <taxon>Coscinodiscophyceae</taxon>
        <taxon>Thalassiosirophycidae</taxon>
        <taxon>Stephanodiscales</taxon>
        <taxon>Stephanodiscaceae</taxon>
        <taxon>Cyclotella</taxon>
    </lineage>
</organism>
<name>A0ABD3PN71_9STRA</name>
<evidence type="ECO:0000313" key="2">
    <source>
        <dbReference type="Proteomes" id="UP001516023"/>
    </source>
</evidence>
<dbReference type="PANTHER" id="PTHR34070:SF1">
    <property type="entry name" value="DNA ALKYLATION REPAIR PROTEIN"/>
    <property type="match status" value="1"/>
</dbReference>
<dbReference type="EMBL" id="JABMIG020000144">
    <property type="protein sequence ID" value="KAL3789212.1"/>
    <property type="molecule type" value="Genomic_DNA"/>
</dbReference>
<dbReference type="Proteomes" id="UP001516023">
    <property type="component" value="Unassembled WGS sequence"/>
</dbReference>
<gene>
    <name evidence="1" type="ORF">HJC23_002797</name>
</gene>
<dbReference type="CDD" id="cd06561">
    <property type="entry name" value="AlkD_like"/>
    <property type="match status" value="1"/>
</dbReference>
<proteinExistence type="predicted"/>